<reference evidence="2 3" key="1">
    <citation type="submission" date="2020-08" db="EMBL/GenBank/DDBJ databases">
        <title>Genomic Encyclopedia of Type Strains, Phase IV (KMG-IV): sequencing the most valuable type-strain genomes for metagenomic binning, comparative biology and taxonomic classification.</title>
        <authorList>
            <person name="Goeker M."/>
        </authorList>
    </citation>
    <scope>NUCLEOTIDE SEQUENCE [LARGE SCALE GENOMIC DNA]</scope>
    <source>
        <strain evidence="2 3">DSM 24696</strain>
    </source>
</reference>
<dbReference type="RefSeq" id="WP_184662748.1">
    <property type="nucleotide sequence ID" value="NZ_JACHHB010000001.1"/>
</dbReference>
<evidence type="ECO:0000256" key="1">
    <source>
        <dbReference type="SAM" id="Phobius"/>
    </source>
</evidence>
<dbReference type="NCBIfam" id="NF041644">
    <property type="entry name" value="CBO0543_fam"/>
    <property type="match status" value="1"/>
</dbReference>
<gene>
    <name evidence="2" type="ORF">HNQ41_000420</name>
</gene>
<keyword evidence="3" id="KW-1185">Reference proteome</keyword>
<dbReference type="Proteomes" id="UP000551878">
    <property type="component" value="Unassembled WGS sequence"/>
</dbReference>
<protein>
    <submittedName>
        <fullName evidence="2">Uncharacterized protein</fullName>
    </submittedName>
</protein>
<dbReference type="InterPro" id="IPR048147">
    <property type="entry name" value="CBO0543-like"/>
</dbReference>
<dbReference type="AlphaFoldDB" id="A0A840QLR0"/>
<feature type="transmembrane region" description="Helical" evidence="1">
    <location>
        <begin position="33"/>
        <end position="52"/>
    </location>
</feature>
<name>A0A840QLR0_9BACI</name>
<accession>A0A840QLR0</accession>
<keyword evidence="1" id="KW-0472">Membrane</keyword>
<sequence>MEGKTTWDDIVELSQQLKEANFDYWLNENVFTFNWWLLFVLSVSLFIIWIAILDKKRVVEVVTYGLMVALTAEVLDVFGVSFMLWGYPYKATPLVPPILTIHLGMMPYLYMMVYQKFTGWKSFNSVMLLLAIVFAFVLEPILIWLQIYEMYQWEHIYSFPFYFIIGVIFKWLVQKFMQMDHHY</sequence>
<comment type="caution">
    <text evidence="2">The sequence shown here is derived from an EMBL/GenBank/DDBJ whole genome shotgun (WGS) entry which is preliminary data.</text>
</comment>
<feature type="transmembrane region" description="Helical" evidence="1">
    <location>
        <begin position="94"/>
        <end position="114"/>
    </location>
</feature>
<feature type="transmembrane region" description="Helical" evidence="1">
    <location>
        <begin position="64"/>
        <end position="88"/>
    </location>
</feature>
<keyword evidence="1" id="KW-0812">Transmembrane</keyword>
<evidence type="ECO:0000313" key="3">
    <source>
        <dbReference type="Proteomes" id="UP000551878"/>
    </source>
</evidence>
<keyword evidence="1" id="KW-1133">Transmembrane helix</keyword>
<evidence type="ECO:0000313" key="2">
    <source>
        <dbReference type="EMBL" id="MBB5172280.1"/>
    </source>
</evidence>
<organism evidence="2 3">
    <name type="scientific">Texcoconibacillus texcoconensis</name>
    <dbReference type="NCBI Taxonomy" id="1095777"/>
    <lineage>
        <taxon>Bacteria</taxon>
        <taxon>Bacillati</taxon>
        <taxon>Bacillota</taxon>
        <taxon>Bacilli</taxon>
        <taxon>Bacillales</taxon>
        <taxon>Bacillaceae</taxon>
        <taxon>Texcoconibacillus</taxon>
    </lineage>
</organism>
<dbReference type="EMBL" id="JACHHB010000001">
    <property type="protein sequence ID" value="MBB5172280.1"/>
    <property type="molecule type" value="Genomic_DNA"/>
</dbReference>
<feature type="transmembrane region" description="Helical" evidence="1">
    <location>
        <begin position="126"/>
        <end position="144"/>
    </location>
</feature>
<proteinExistence type="predicted"/>
<feature type="transmembrane region" description="Helical" evidence="1">
    <location>
        <begin position="156"/>
        <end position="173"/>
    </location>
</feature>